<gene>
    <name evidence="4" type="ORF">ACFFSY_23990</name>
</gene>
<evidence type="ECO:0000259" key="3">
    <source>
        <dbReference type="Pfam" id="PF02608"/>
    </source>
</evidence>
<reference evidence="4 5" key="1">
    <citation type="submission" date="2024-09" db="EMBL/GenBank/DDBJ databases">
        <authorList>
            <person name="Sun Q."/>
            <person name="Mori K."/>
        </authorList>
    </citation>
    <scope>NUCLEOTIDE SEQUENCE [LARGE SCALE GENOMIC DNA]</scope>
    <source>
        <strain evidence="4 5">TISTR 2452</strain>
    </source>
</reference>
<organism evidence="4 5">
    <name type="scientific">Paenibacillus aurantiacus</name>
    <dbReference type="NCBI Taxonomy" id="1936118"/>
    <lineage>
        <taxon>Bacteria</taxon>
        <taxon>Bacillati</taxon>
        <taxon>Bacillota</taxon>
        <taxon>Bacilli</taxon>
        <taxon>Bacillales</taxon>
        <taxon>Paenibacillaceae</taxon>
        <taxon>Paenibacillus</taxon>
    </lineage>
</organism>
<name>A0ABV5KX43_9BACL</name>
<dbReference type="Gene3D" id="3.40.50.2300">
    <property type="match status" value="2"/>
</dbReference>
<feature type="chain" id="PRO_5047223564" evidence="2">
    <location>
        <begin position="24"/>
        <end position="387"/>
    </location>
</feature>
<dbReference type="PANTHER" id="PTHR43208">
    <property type="entry name" value="ABC TRANSPORTER SUBSTRATE-BINDING PROTEIN"/>
    <property type="match status" value="1"/>
</dbReference>
<feature type="domain" description="ABC transporter substrate-binding protein PnrA-like" evidence="3">
    <location>
        <begin position="61"/>
        <end position="345"/>
    </location>
</feature>
<evidence type="ECO:0000313" key="5">
    <source>
        <dbReference type="Proteomes" id="UP001589747"/>
    </source>
</evidence>
<accession>A0ABV5KX43</accession>
<feature type="signal peptide" evidence="2">
    <location>
        <begin position="1"/>
        <end position="23"/>
    </location>
</feature>
<evidence type="ECO:0000313" key="4">
    <source>
        <dbReference type="EMBL" id="MFB9329008.1"/>
    </source>
</evidence>
<evidence type="ECO:0000256" key="2">
    <source>
        <dbReference type="SAM" id="SignalP"/>
    </source>
</evidence>
<dbReference type="InterPro" id="IPR052910">
    <property type="entry name" value="ABC-Purine-Binding"/>
</dbReference>
<dbReference type="EMBL" id="JBHMDO010000039">
    <property type="protein sequence ID" value="MFB9329008.1"/>
    <property type="molecule type" value="Genomic_DNA"/>
</dbReference>
<dbReference type="CDD" id="cd19963">
    <property type="entry name" value="PBP1_BMP-like"/>
    <property type="match status" value="1"/>
</dbReference>
<comment type="caution">
    <text evidence="4">The sequence shown here is derived from an EMBL/GenBank/DDBJ whole genome shotgun (WGS) entry which is preliminary data.</text>
</comment>
<dbReference type="PROSITE" id="PS51257">
    <property type="entry name" value="PROKAR_LIPOPROTEIN"/>
    <property type="match status" value="1"/>
</dbReference>
<proteinExistence type="predicted"/>
<protein>
    <submittedName>
        <fullName evidence="4">BMP family ABC transporter substrate-binding protein</fullName>
    </submittedName>
</protein>
<dbReference type="RefSeq" id="WP_377498871.1">
    <property type="nucleotide sequence ID" value="NZ_JBHMDO010000039.1"/>
</dbReference>
<dbReference type="InterPro" id="IPR003760">
    <property type="entry name" value="PnrA-like"/>
</dbReference>
<dbReference type="Pfam" id="PF02608">
    <property type="entry name" value="Bmp"/>
    <property type="match status" value="1"/>
</dbReference>
<dbReference type="Proteomes" id="UP001589747">
    <property type="component" value="Unassembled WGS sequence"/>
</dbReference>
<sequence>MKQCNRFVMFALAMIMTVVLALAGCTGSSNEGATSAGSAGNGASDVNNTAADAGGAKKLPRVAFVYIGPPGDGGWTYQHDQGRKYMEEQTGVKADTVENVPESADAERVITELAQNHDIIFTTSFGYMDYTLNVAKKFPDVVFVHCAGYKTNDNMGTYFGENYEASYLSGIAAGKMTKKNHIGYVGAFPIPEVIYNINAFALGIQSVNPDAKVSVVWSNTWFDPTTERQAAVSLLDQGADVLLAYQDSPATIQAAAERGAFAGGNDSDMSRFAPDYYLTNPIWNWGPYYAKVVKAVQDGTWTNEQYMGSMKDGMVGLAPLGKNIPDDVKQLVEDAQAKILSDELHVFSGPIVDQSGAEKLKSGETMELDKILEMNWFVQGVEGSIPQ</sequence>
<dbReference type="PANTHER" id="PTHR43208:SF1">
    <property type="entry name" value="ABC TRANSPORTER SUBSTRATE-BINDING PROTEIN"/>
    <property type="match status" value="1"/>
</dbReference>
<keyword evidence="1 2" id="KW-0732">Signal</keyword>
<keyword evidence="5" id="KW-1185">Reference proteome</keyword>
<evidence type="ECO:0000256" key="1">
    <source>
        <dbReference type="ARBA" id="ARBA00022729"/>
    </source>
</evidence>